<organism evidence="1 2">
    <name type="scientific">Metschnikowia bicuspidata var. bicuspidata NRRL YB-4993</name>
    <dbReference type="NCBI Taxonomy" id="869754"/>
    <lineage>
        <taxon>Eukaryota</taxon>
        <taxon>Fungi</taxon>
        <taxon>Dikarya</taxon>
        <taxon>Ascomycota</taxon>
        <taxon>Saccharomycotina</taxon>
        <taxon>Pichiomycetes</taxon>
        <taxon>Metschnikowiaceae</taxon>
        <taxon>Metschnikowia</taxon>
    </lineage>
</organism>
<protein>
    <submittedName>
        <fullName evidence="1">Uncharacterized protein</fullName>
    </submittedName>
</protein>
<reference evidence="1 2" key="1">
    <citation type="submission" date="2016-05" db="EMBL/GenBank/DDBJ databases">
        <title>Comparative genomics of biotechnologically important yeasts.</title>
        <authorList>
            <consortium name="DOE Joint Genome Institute"/>
            <person name="Riley R."/>
            <person name="Haridas S."/>
            <person name="Wolfe K.H."/>
            <person name="Lopes M.R."/>
            <person name="Hittinger C.T."/>
            <person name="Goker M."/>
            <person name="Salamov A."/>
            <person name="Wisecaver J."/>
            <person name="Long T.M."/>
            <person name="Aerts A.L."/>
            <person name="Barry K."/>
            <person name="Choi C."/>
            <person name="Clum A."/>
            <person name="Coughlan A.Y."/>
            <person name="Deshpande S."/>
            <person name="Douglass A.P."/>
            <person name="Hanson S.J."/>
            <person name="Klenk H.-P."/>
            <person name="LaButti K."/>
            <person name="Lapidus A."/>
            <person name="Lindquist E."/>
            <person name="Lipzen A."/>
            <person name="Meier-kolthoff J.P."/>
            <person name="Ohm R.A."/>
            <person name="Otillar R.P."/>
            <person name="Pangilinan J."/>
            <person name="Peng Y."/>
            <person name="Rokas A."/>
            <person name="Rosa C.A."/>
            <person name="Scheuner C."/>
            <person name="Sibirny A.A."/>
            <person name="Slot J.C."/>
            <person name="Stielow J.B."/>
            <person name="Sun H."/>
            <person name="Kurtzman C.P."/>
            <person name="Blackwell M."/>
            <person name="Grigoriev I.V."/>
            <person name="Jeffries T.W."/>
        </authorList>
    </citation>
    <scope>NUCLEOTIDE SEQUENCE [LARGE SCALE GENOMIC DNA]</scope>
    <source>
        <strain evidence="1 2">NRRL YB-4993</strain>
    </source>
</reference>
<accession>A0A1A0H8A1</accession>
<comment type="caution">
    <text evidence="1">The sequence shown here is derived from an EMBL/GenBank/DDBJ whole genome shotgun (WGS) entry which is preliminary data.</text>
</comment>
<sequence length="507" mass="58181">MPKNSEPHPLSSAKCKRLVRPLLSKIHSLTDLYSKYPAKFVFDCELFISGSSEDAHFTKPATAEQRLVSLKPFLSLETYDAYVEIFNIFKNIVSTLYPDNAKTTKNGVPRLSFLAAHKLGKSIALGTKSTHYSLNQTALFDPASIPLYLRKYHDQLAEDIDEWLLMEPGSVLGQHRSQLLLGYVMHILVFNLRVLFYTLIPVLCHWLHEQKMQCLRTLFVEFWLFLYLDPDHEEVQDLTVPDKSRDPSLATFWLFHKIGYWQQMVRLLHIKSLVYSSAEAYSALLLEALICSDRLDLAHVDVHEVYALMRTNLQHPKNTQILVATIAQLITSFQKNYDVVSTSSEAHAAIFSAYLEIRNFLQAWVCLSKTLIFNTLDKGNTEIFDACSKFADHLKEICTLIIAYLESRSRGGSRSIERVRKFKKLLSEIGDLSGTCEVLRAFFLDIRLQSSEINASPTLVQYLASFTAEEYDRETLEVFMGWFEEQDQTKYGDFISLLQSHISAFEH</sequence>
<evidence type="ECO:0000313" key="2">
    <source>
        <dbReference type="Proteomes" id="UP000092555"/>
    </source>
</evidence>
<dbReference type="RefSeq" id="XP_018710773.1">
    <property type="nucleotide sequence ID" value="XM_018857660.1"/>
</dbReference>
<dbReference type="AlphaFoldDB" id="A0A1A0H8A1"/>
<proteinExistence type="predicted"/>
<dbReference type="OrthoDB" id="4077683at2759"/>
<dbReference type="GeneID" id="30030636"/>
<name>A0A1A0H8A1_9ASCO</name>
<dbReference type="Proteomes" id="UP000092555">
    <property type="component" value="Unassembled WGS sequence"/>
</dbReference>
<evidence type="ECO:0000313" key="1">
    <source>
        <dbReference type="EMBL" id="OBA20251.1"/>
    </source>
</evidence>
<keyword evidence="2" id="KW-1185">Reference proteome</keyword>
<dbReference type="EMBL" id="LXTC01000004">
    <property type="protein sequence ID" value="OBA20251.1"/>
    <property type="molecule type" value="Genomic_DNA"/>
</dbReference>
<gene>
    <name evidence="1" type="ORF">METBIDRAFT_43469</name>
</gene>